<dbReference type="Gene3D" id="3.30.390.30">
    <property type="match status" value="1"/>
</dbReference>
<accession>A0ABR7ZTB5</accession>
<dbReference type="Proteomes" id="UP000642094">
    <property type="component" value="Unassembled WGS sequence"/>
</dbReference>
<dbReference type="EMBL" id="JACJQB010000002">
    <property type="protein sequence ID" value="MBD2186955.1"/>
    <property type="molecule type" value="Genomic_DNA"/>
</dbReference>
<dbReference type="SUPFAM" id="SSF51905">
    <property type="entry name" value="FAD/NAD(P)-binding domain"/>
    <property type="match status" value="1"/>
</dbReference>
<evidence type="ECO:0000259" key="5">
    <source>
        <dbReference type="Pfam" id="PF07992"/>
    </source>
</evidence>
<evidence type="ECO:0000259" key="4">
    <source>
        <dbReference type="Pfam" id="PF02852"/>
    </source>
</evidence>
<sequence length="441" mass="49481">MSVDYDLVVIGMGAHAHKLVGFAAQSGARVAWIGEGNRNLDNLFGNLYDVTKIGQSVSASYLFKQLANKHCASPPLSQFTLLKKQINLILKGICSDESLETLQSLGVDVIWGEVKFLSQRRGAQILTVDEHHADKFRNYTPKQISSRAFAIATSQVPSPRQIFGLTDQHFLTVNQLFNLEKPPQSMVILGDDSLSCVIAQLLNLVGIPIKLITDRSHILPDIDVTTARTLQAQLEVEGIEIYTRTQVTAVTELEHDHVKLWLNGSTLDCDRLLIPESTPHLDIHCDRHIYPCGNDRDIDFIRQRVLQTNLLELFRSSPLPIPVPTFVPTSPPLAQIGMTEALAAKQYRAKLVVLESYVEQMGLCKIVCNQHGQILGASMVGEQAKVVVDAIAMAMQSKIKIQDLRGLPELGLVEQWQQLHRSQQQQIKLKDWFTWRRDWNF</sequence>
<protein>
    <submittedName>
        <fullName evidence="6">NAD(P)/FAD-dependent oxidoreductase</fullName>
    </submittedName>
</protein>
<evidence type="ECO:0000256" key="3">
    <source>
        <dbReference type="ARBA" id="ARBA00022827"/>
    </source>
</evidence>
<dbReference type="Pfam" id="PF02852">
    <property type="entry name" value="Pyr_redox_dim"/>
    <property type="match status" value="1"/>
</dbReference>
<feature type="domain" description="FAD/NAD(P)-binding" evidence="5">
    <location>
        <begin position="5"/>
        <end position="274"/>
    </location>
</feature>
<dbReference type="Gene3D" id="3.50.50.60">
    <property type="entry name" value="FAD/NAD(P)-binding domain"/>
    <property type="match status" value="2"/>
</dbReference>
<organism evidence="6 7">
    <name type="scientific">Pseudanabaena mucicola FACHB-723</name>
    <dbReference type="NCBI Taxonomy" id="2692860"/>
    <lineage>
        <taxon>Bacteria</taxon>
        <taxon>Bacillati</taxon>
        <taxon>Cyanobacteriota</taxon>
        <taxon>Cyanophyceae</taxon>
        <taxon>Pseudanabaenales</taxon>
        <taxon>Pseudanabaenaceae</taxon>
        <taxon>Pseudanabaena</taxon>
    </lineage>
</organism>
<gene>
    <name evidence="6" type="ORF">H6F41_02200</name>
</gene>
<dbReference type="InterPro" id="IPR004099">
    <property type="entry name" value="Pyr_nucl-diS_OxRdtase_dimer"/>
</dbReference>
<dbReference type="InterPro" id="IPR036188">
    <property type="entry name" value="FAD/NAD-bd_sf"/>
</dbReference>
<dbReference type="InterPro" id="IPR016156">
    <property type="entry name" value="FAD/NAD-linked_Rdtase_dimer_sf"/>
</dbReference>
<evidence type="ECO:0000313" key="6">
    <source>
        <dbReference type="EMBL" id="MBD2186955.1"/>
    </source>
</evidence>
<comment type="cofactor">
    <cofactor evidence="1">
        <name>FAD</name>
        <dbReference type="ChEBI" id="CHEBI:57692"/>
    </cofactor>
</comment>
<feature type="domain" description="Pyridine nucleotide-disulphide oxidoreductase dimerisation" evidence="4">
    <location>
        <begin position="323"/>
        <end position="404"/>
    </location>
</feature>
<comment type="caution">
    <text evidence="6">The sequence shown here is derived from an EMBL/GenBank/DDBJ whole genome shotgun (WGS) entry which is preliminary data.</text>
</comment>
<dbReference type="SUPFAM" id="SSF55424">
    <property type="entry name" value="FAD/NAD-linked reductases, dimerisation (C-terminal) domain"/>
    <property type="match status" value="1"/>
</dbReference>
<name>A0ABR7ZTB5_9CYAN</name>
<evidence type="ECO:0000256" key="1">
    <source>
        <dbReference type="ARBA" id="ARBA00001974"/>
    </source>
</evidence>
<keyword evidence="3" id="KW-0274">FAD</keyword>
<reference evidence="6 7" key="1">
    <citation type="journal article" date="2020" name="ISME J.">
        <title>Comparative genomics reveals insights into cyanobacterial evolution and habitat adaptation.</title>
        <authorList>
            <person name="Chen M.Y."/>
            <person name="Teng W.K."/>
            <person name="Zhao L."/>
            <person name="Hu C.X."/>
            <person name="Zhou Y.K."/>
            <person name="Han B.P."/>
            <person name="Song L.R."/>
            <person name="Shu W.S."/>
        </authorList>
    </citation>
    <scope>NUCLEOTIDE SEQUENCE [LARGE SCALE GENOMIC DNA]</scope>
    <source>
        <strain evidence="6 7">FACHB-723</strain>
    </source>
</reference>
<keyword evidence="2" id="KW-0285">Flavoprotein</keyword>
<proteinExistence type="predicted"/>
<keyword evidence="7" id="KW-1185">Reference proteome</keyword>
<dbReference type="RefSeq" id="WP_190401837.1">
    <property type="nucleotide sequence ID" value="NZ_JACJQB010000002.1"/>
</dbReference>
<dbReference type="Pfam" id="PF07992">
    <property type="entry name" value="Pyr_redox_2"/>
    <property type="match status" value="1"/>
</dbReference>
<evidence type="ECO:0000256" key="2">
    <source>
        <dbReference type="ARBA" id="ARBA00022630"/>
    </source>
</evidence>
<evidence type="ECO:0000313" key="7">
    <source>
        <dbReference type="Proteomes" id="UP000642094"/>
    </source>
</evidence>
<dbReference type="PANTHER" id="PTHR43014:SF2">
    <property type="entry name" value="MERCURIC REDUCTASE"/>
    <property type="match status" value="1"/>
</dbReference>
<dbReference type="PANTHER" id="PTHR43014">
    <property type="entry name" value="MERCURIC REDUCTASE"/>
    <property type="match status" value="1"/>
</dbReference>
<dbReference type="InterPro" id="IPR023753">
    <property type="entry name" value="FAD/NAD-binding_dom"/>
</dbReference>